<evidence type="ECO:0000256" key="1">
    <source>
        <dbReference type="SAM" id="Phobius"/>
    </source>
</evidence>
<feature type="transmembrane region" description="Helical" evidence="1">
    <location>
        <begin position="91"/>
        <end position="112"/>
    </location>
</feature>
<proteinExistence type="predicted"/>
<protein>
    <submittedName>
        <fullName evidence="2">YitT family protein</fullName>
    </submittedName>
</protein>
<gene>
    <name evidence="2" type="ORF">ACFFLI_02405</name>
</gene>
<feature type="transmembrane region" description="Helical" evidence="1">
    <location>
        <begin position="191"/>
        <end position="211"/>
    </location>
</feature>
<dbReference type="InterPro" id="IPR038750">
    <property type="entry name" value="YczE/YyaS-like"/>
</dbReference>
<dbReference type="Proteomes" id="UP001589691">
    <property type="component" value="Unassembled WGS sequence"/>
</dbReference>
<feature type="transmembrane region" description="Helical" evidence="1">
    <location>
        <begin position="165"/>
        <end position="185"/>
    </location>
</feature>
<dbReference type="EMBL" id="JBHLZY010000005">
    <property type="protein sequence ID" value="MFB9768724.1"/>
    <property type="molecule type" value="Genomic_DNA"/>
</dbReference>
<organism evidence="2 3">
    <name type="scientific">Lactiplantibacillus modestisalitolerans</name>
    <dbReference type="NCBI Taxonomy" id="1457219"/>
    <lineage>
        <taxon>Bacteria</taxon>
        <taxon>Bacillati</taxon>
        <taxon>Bacillota</taxon>
        <taxon>Bacilli</taxon>
        <taxon>Lactobacillales</taxon>
        <taxon>Lactobacillaceae</taxon>
        <taxon>Lactiplantibacillus</taxon>
    </lineage>
</organism>
<dbReference type="RefSeq" id="WP_225424379.1">
    <property type="nucleotide sequence ID" value="NZ_BJEA01000007.1"/>
</dbReference>
<comment type="caution">
    <text evidence="2">The sequence shown here is derived from an EMBL/GenBank/DDBJ whole genome shotgun (WGS) entry which is preliminary data.</text>
</comment>
<accession>A0ABV5WRE2</accession>
<evidence type="ECO:0000313" key="3">
    <source>
        <dbReference type="Proteomes" id="UP001589691"/>
    </source>
</evidence>
<sequence length="232" mass="25808">MQQSPVTTATNNSMLTRVLALLLGLVINALGNGLTVATNMGTSPWTASEVNLAQLFHTSVGWPMFIVGTITAVVNQLLIRHWDLWRFVGELVFISSFSYCVNAFLAFFTWLGVPQLPLIPKVMVCLLGVVTFCCAISLYQRANLVMHPNDDTTNILRFLYFDGRVVRAQIINFLVPIAIIAVTFLLTQQLYSFNVGTVVCVLFNGPLIGFADRHIWTGLRHNFRVSTGIKKL</sequence>
<dbReference type="Pfam" id="PF19700">
    <property type="entry name" value="DUF6198"/>
    <property type="match status" value="1"/>
</dbReference>
<feature type="transmembrane region" description="Helical" evidence="1">
    <location>
        <begin position="60"/>
        <end position="79"/>
    </location>
</feature>
<dbReference type="PANTHER" id="PTHR40078:SF1">
    <property type="entry name" value="INTEGRAL MEMBRANE PROTEIN"/>
    <property type="match status" value="1"/>
</dbReference>
<keyword evidence="1" id="KW-0472">Membrane</keyword>
<name>A0ABV5WRE2_9LACO</name>
<evidence type="ECO:0000313" key="2">
    <source>
        <dbReference type="EMBL" id="MFB9768724.1"/>
    </source>
</evidence>
<feature type="transmembrane region" description="Helical" evidence="1">
    <location>
        <begin position="118"/>
        <end position="139"/>
    </location>
</feature>
<keyword evidence="3" id="KW-1185">Reference proteome</keyword>
<keyword evidence="1" id="KW-1133">Transmembrane helix</keyword>
<keyword evidence="1" id="KW-0812">Transmembrane</keyword>
<dbReference type="PANTHER" id="PTHR40078">
    <property type="entry name" value="INTEGRAL MEMBRANE PROTEIN-RELATED"/>
    <property type="match status" value="1"/>
</dbReference>
<reference evidence="2 3" key="1">
    <citation type="submission" date="2024-09" db="EMBL/GenBank/DDBJ databases">
        <authorList>
            <person name="Sun Q."/>
            <person name="Mori K."/>
        </authorList>
    </citation>
    <scope>NUCLEOTIDE SEQUENCE [LARGE SCALE GENOMIC DNA]</scope>
    <source>
        <strain evidence="2 3">TBRC 4576</strain>
    </source>
</reference>
<feature type="transmembrane region" description="Helical" evidence="1">
    <location>
        <begin position="18"/>
        <end position="40"/>
    </location>
</feature>